<evidence type="ECO:0000259" key="9">
    <source>
        <dbReference type="PROSITE" id="PS50928"/>
    </source>
</evidence>
<dbReference type="CDD" id="cd06261">
    <property type="entry name" value="TM_PBP2"/>
    <property type="match status" value="1"/>
</dbReference>
<dbReference type="InterPro" id="IPR035906">
    <property type="entry name" value="MetI-like_sf"/>
</dbReference>
<feature type="transmembrane region" description="Helical" evidence="7">
    <location>
        <begin position="138"/>
        <end position="158"/>
    </location>
</feature>
<dbReference type="Gene3D" id="1.10.3720.10">
    <property type="entry name" value="MetI-like"/>
    <property type="match status" value="1"/>
</dbReference>
<dbReference type="Proteomes" id="UP000767327">
    <property type="component" value="Unassembled WGS sequence"/>
</dbReference>
<reference evidence="10" key="2">
    <citation type="submission" date="2020-01" db="EMBL/GenBank/DDBJ databases">
        <authorList>
            <person name="Campanaro S."/>
        </authorList>
    </citation>
    <scope>NUCLEOTIDE SEQUENCE</scope>
    <source>
        <strain evidence="10">AS01afH2WH_6</strain>
    </source>
</reference>
<dbReference type="GO" id="GO:0055085">
    <property type="term" value="P:transmembrane transport"/>
    <property type="evidence" value="ECO:0007669"/>
    <property type="project" value="InterPro"/>
</dbReference>
<feature type="transmembrane region" description="Helical" evidence="7">
    <location>
        <begin position="240"/>
        <end position="260"/>
    </location>
</feature>
<comment type="caution">
    <text evidence="10">The sequence shown here is derived from an EMBL/GenBank/DDBJ whole genome shotgun (WGS) entry which is preliminary data.</text>
</comment>
<feature type="transmembrane region" description="Helical" evidence="7">
    <location>
        <begin position="32"/>
        <end position="55"/>
    </location>
</feature>
<keyword evidence="6 7" id="KW-0472">Membrane</keyword>
<feature type="transmembrane region" description="Helical" evidence="7">
    <location>
        <begin position="178"/>
        <end position="197"/>
    </location>
</feature>
<dbReference type="AlphaFoldDB" id="A0A971CXM7"/>
<evidence type="ECO:0000256" key="8">
    <source>
        <dbReference type="SAM" id="MobiDB-lite"/>
    </source>
</evidence>
<dbReference type="SUPFAM" id="SSF161098">
    <property type="entry name" value="MetI-like"/>
    <property type="match status" value="1"/>
</dbReference>
<proteinExistence type="inferred from homology"/>
<comment type="similarity">
    <text evidence="7">Belongs to the binding-protein-dependent transport system permease family.</text>
</comment>
<name>A0A971CXM7_9BIFI</name>
<evidence type="ECO:0000256" key="7">
    <source>
        <dbReference type="RuleBase" id="RU363032"/>
    </source>
</evidence>
<dbReference type="PANTHER" id="PTHR30193:SF37">
    <property type="entry name" value="INNER MEMBRANE ABC TRANSPORTER PERMEASE PROTEIN YCJO"/>
    <property type="match status" value="1"/>
</dbReference>
<evidence type="ECO:0000313" key="10">
    <source>
        <dbReference type="EMBL" id="NLT78677.1"/>
    </source>
</evidence>
<protein>
    <submittedName>
        <fullName evidence="10">Sugar ABC transporter permease</fullName>
    </submittedName>
</protein>
<keyword evidence="3" id="KW-1003">Cell membrane</keyword>
<evidence type="ECO:0000256" key="5">
    <source>
        <dbReference type="ARBA" id="ARBA00022989"/>
    </source>
</evidence>
<feature type="compositionally biased region" description="Polar residues" evidence="8">
    <location>
        <begin position="372"/>
        <end position="381"/>
    </location>
</feature>
<evidence type="ECO:0000256" key="3">
    <source>
        <dbReference type="ARBA" id="ARBA00022475"/>
    </source>
</evidence>
<dbReference type="GO" id="GO:0005886">
    <property type="term" value="C:plasma membrane"/>
    <property type="evidence" value="ECO:0007669"/>
    <property type="project" value="UniProtKB-SubCell"/>
</dbReference>
<dbReference type="RefSeq" id="WP_273171889.1">
    <property type="nucleotide sequence ID" value="NZ_CP181270.1"/>
</dbReference>
<comment type="subcellular location">
    <subcellularLocation>
        <location evidence="1 7">Cell membrane</location>
        <topology evidence="1 7">Multi-pass membrane protein</topology>
    </subcellularLocation>
</comment>
<feature type="transmembrane region" description="Helical" evidence="7">
    <location>
        <begin position="307"/>
        <end position="326"/>
    </location>
</feature>
<keyword evidence="5 7" id="KW-1133">Transmembrane helix</keyword>
<accession>A0A971CXM7</accession>
<organism evidence="10 11">
    <name type="scientific">Bifidobacterium crudilactis</name>
    <dbReference type="NCBI Taxonomy" id="327277"/>
    <lineage>
        <taxon>Bacteria</taxon>
        <taxon>Bacillati</taxon>
        <taxon>Actinomycetota</taxon>
        <taxon>Actinomycetes</taxon>
        <taxon>Bifidobacteriales</taxon>
        <taxon>Bifidobacteriaceae</taxon>
        <taxon>Bifidobacterium</taxon>
    </lineage>
</organism>
<gene>
    <name evidence="10" type="ORF">GXW98_00070</name>
</gene>
<dbReference type="PANTHER" id="PTHR30193">
    <property type="entry name" value="ABC TRANSPORTER PERMEASE PROTEIN"/>
    <property type="match status" value="1"/>
</dbReference>
<keyword evidence="2 7" id="KW-0813">Transport</keyword>
<feature type="domain" description="ABC transmembrane type-1" evidence="9">
    <location>
        <begin position="101"/>
        <end position="323"/>
    </location>
</feature>
<evidence type="ECO:0000256" key="4">
    <source>
        <dbReference type="ARBA" id="ARBA00022692"/>
    </source>
</evidence>
<dbReference type="InterPro" id="IPR051393">
    <property type="entry name" value="ABC_transporter_permease"/>
</dbReference>
<dbReference type="InterPro" id="IPR000515">
    <property type="entry name" value="MetI-like"/>
</dbReference>
<dbReference type="Pfam" id="PF00528">
    <property type="entry name" value="BPD_transp_1"/>
    <property type="match status" value="1"/>
</dbReference>
<feature type="transmembrane region" description="Helical" evidence="7">
    <location>
        <begin position="105"/>
        <end position="126"/>
    </location>
</feature>
<dbReference type="PROSITE" id="PS50928">
    <property type="entry name" value="ABC_TM1"/>
    <property type="match status" value="1"/>
</dbReference>
<feature type="region of interest" description="Disordered" evidence="8">
    <location>
        <begin position="356"/>
        <end position="381"/>
    </location>
</feature>
<evidence type="ECO:0000256" key="6">
    <source>
        <dbReference type="ARBA" id="ARBA00023136"/>
    </source>
</evidence>
<keyword evidence="4 7" id="KW-0812">Transmembrane</keyword>
<dbReference type="EMBL" id="JAAXZR010000001">
    <property type="protein sequence ID" value="NLT78677.1"/>
    <property type="molecule type" value="Genomic_DNA"/>
</dbReference>
<evidence type="ECO:0000313" key="11">
    <source>
        <dbReference type="Proteomes" id="UP000767327"/>
    </source>
</evidence>
<sequence>MSESREVTRRRPAPSKSWRNRMGIIEWKASPYLYIAPFFLLFAVVGLFPLIYTVFVAMRQYNTLTGDAGWAVCGATCADTQASWLGNFQWVLHQEAFWVALRNSVSIFLLSSVPQVICALLIAWILDANLKAKTFWRMGVLLPYVVAPSAAGIIFSQIFSDRMGAVNALLQAIGMQPIMWHGSALWSHIAIAMIVNFRWTGYNALIFLAAMQAIPRDVIEAAVVDGAGKWRTFRSVTLPMLRPTLIFVIITSTIGGLQIFDEPQLFHNAASAGGGVNNQYLTVSLYLYKLGFVNVTVGQPNLGRAAAVAWFLFIIIVLVTMLNFWLTRRMSSGTRVKRDKATLRELKKRQDAELLRARRSGANARADEQKATLEQTSEVAR</sequence>
<evidence type="ECO:0000256" key="1">
    <source>
        <dbReference type="ARBA" id="ARBA00004651"/>
    </source>
</evidence>
<evidence type="ECO:0000256" key="2">
    <source>
        <dbReference type="ARBA" id="ARBA00022448"/>
    </source>
</evidence>
<reference evidence="10" key="1">
    <citation type="journal article" date="2020" name="Biotechnol. Biofuels">
        <title>New insights from the biogas microbiome by comprehensive genome-resolved metagenomics of nearly 1600 species originating from multiple anaerobic digesters.</title>
        <authorList>
            <person name="Campanaro S."/>
            <person name="Treu L."/>
            <person name="Rodriguez-R L.M."/>
            <person name="Kovalovszki A."/>
            <person name="Ziels R.M."/>
            <person name="Maus I."/>
            <person name="Zhu X."/>
            <person name="Kougias P.G."/>
            <person name="Basile A."/>
            <person name="Luo G."/>
            <person name="Schluter A."/>
            <person name="Konstantinidis K.T."/>
            <person name="Angelidaki I."/>
        </authorList>
    </citation>
    <scope>NUCLEOTIDE SEQUENCE</scope>
    <source>
        <strain evidence="10">AS01afH2WH_6</strain>
    </source>
</reference>